<keyword evidence="5" id="KW-1185">Reference proteome</keyword>
<accession>A0A4R2NIF2</accession>
<organism evidence="4 5">
    <name type="scientific">Rhodovulum adriaticum</name>
    <name type="common">Rhodopseudomonas adriatica</name>
    <dbReference type="NCBI Taxonomy" id="35804"/>
    <lineage>
        <taxon>Bacteria</taxon>
        <taxon>Pseudomonadati</taxon>
        <taxon>Pseudomonadota</taxon>
        <taxon>Alphaproteobacteria</taxon>
        <taxon>Rhodobacterales</taxon>
        <taxon>Paracoccaceae</taxon>
        <taxon>Rhodovulum</taxon>
    </lineage>
</organism>
<dbReference type="Proteomes" id="UP000295733">
    <property type="component" value="Unassembled WGS sequence"/>
</dbReference>
<name>A0A4R2NIF2_RHOAD</name>
<evidence type="ECO:0000313" key="4">
    <source>
        <dbReference type="EMBL" id="TCP21191.1"/>
    </source>
</evidence>
<protein>
    <submittedName>
        <fullName evidence="4">DNA-binding protein HU-alpha</fullName>
    </submittedName>
</protein>
<sequence>MTKATTTRTRSTTAVRKATTARNAPDASVTEGAEQADTGAGETADELRKSDLIEKVVAASGEKKKHVKPVVEAMLAVLGQTVSEGRTMNLQPFGKLMVTNRKDKENGEVLITRIRRSQQAADQAAEEVKTPLAEPGEES</sequence>
<dbReference type="Pfam" id="PF00216">
    <property type="entry name" value="Bac_DNA_binding"/>
    <property type="match status" value="1"/>
</dbReference>
<comment type="similarity">
    <text evidence="1">Belongs to the bacterial histone-like protein family.</text>
</comment>
<keyword evidence="2 4" id="KW-0238">DNA-binding</keyword>
<reference evidence="4 5" key="1">
    <citation type="submission" date="2019-03" db="EMBL/GenBank/DDBJ databases">
        <title>Genomic Encyclopedia of Type Strains, Phase IV (KMG-IV): sequencing the most valuable type-strain genomes for metagenomic binning, comparative biology and taxonomic classification.</title>
        <authorList>
            <person name="Goeker M."/>
        </authorList>
    </citation>
    <scope>NUCLEOTIDE SEQUENCE [LARGE SCALE GENOMIC DNA]</scope>
    <source>
        <strain evidence="4 5">DSM 2781</strain>
    </source>
</reference>
<dbReference type="RefSeq" id="WP_132604961.1">
    <property type="nucleotide sequence ID" value="NZ_NRRP01000031.1"/>
</dbReference>
<comment type="caution">
    <text evidence="4">The sequence shown here is derived from an EMBL/GenBank/DDBJ whole genome shotgun (WGS) entry which is preliminary data.</text>
</comment>
<feature type="region of interest" description="Disordered" evidence="3">
    <location>
        <begin position="1"/>
        <end position="46"/>
    </location>
</feature>
<dbReference type="OrthoDB" id="7873378at2"/>
<feature type="compositionally biased region" description="Low complexity" evidence="3">
    <location>
        <begin position="1"/>
        <end position="22"/>
    </location>
</feature>
<dbReference type="InterPro" id="IPR000119">
    <property type="entry name" value="Hist_DNA-bd"/>
</dbReference>
<dbReference type="GO" id="GO:0003677">
    <property type="term" value="F:DNA binding"/>
    <property type="evidence" value="ECO:0007669"/>
    <property type="project" value="UniProtKB-KW"/>
</dbReference>
<evidence type="ECO:0000313" key="5">
    <source>
        <dbReference type="Proteomes" id="UP000295733"/>
    </source>
</evidence>
<dbReference type="Gene3D" id="4.10.520.10">
    <property type="entry name" value="IHF-like DNA-binding proteins"/>
    <property type="match status" value="1"/>
</dbReference>
<dbReference type="SUPFAM" id="SSF47729">
    <property type="entry name" value="IHF-like DNA-binding proteins"/>
    <property type="match status" value="1"/>
</dbReference>
<proteinExistence type="inferred from homology"/>
<evidence type="ECO:0000256" key="3">
    <source>
        <dbReference type="SAM" id="MobiDB-lite"/>
    </source>
</evidence>
<dbReference type="AlphaFoldDB" id="A0A4R2NIF2"/>
<gene>
    <name evidence="4" type="ORF">EV656_1126</name>
</gene>
<evidence type="ECO:0000256" key="2">
    <source>
        <dbReference type="ARBA" id="ARBA00023125"/>
    </source>
</evidence>
<feature type="region of interest" description="Disordered" evidence="3">
    <location>
        <begin position="117"/>
        <end position="139"/>
    </location>
</feature>
<evidence type="ECO:0000256" key="1">
    <source>
        <dbReference type="ARBA" id="ARBA00010529"/>
    </source>
</evidence>
<dbReference type="InterPro" id="IPR010992">
    <property type="entry name" value="IHF-like_DNA-bd_dom_sf"/>
</dbReference>
<dbReference type="EMBL" id="SLXL01000012">
    <property type="protein sequence ID" value="TCP21191.1"/>
    <property type="molecule type" value="Genomic_DNA"/>
</dbReference>
<dbReference type="GO" id="GO:0030527">
    <property type="term" value="F:structural constituent of chromatin"/>
    <property type="evidence" value="ECO:0007669"/>
    <property type="project" value="InterPro"/>
</dbReference>